<keyword evidence="5 10" id="KW-1133">Transmembrane helix</keyword>
<keyword evidence="6" id="KW-0560">Oxidoreductase</keyword>
<proteinExistence type="inferred from homology"/>
<reference evidence="14" key="1">
    <citation type="submission" date="2021-01" db="EMBL/GenBank/DDBJ databases">
        <title>Genome public.</title>
        <authorList>
            <person name="Liu C."/>
            <person name="Sun Q."/>
        </authorList>
    </citation>
    <scope>NUCLEOTIDE SEQUENCE [LARGE SCALE GENOMIC DNA]</scope>
    <source>
        <strain evidence="14">YIM B02567</strain>
    </source>
</reference>
<evidence type="ECO:0000256" key="1">
    <source>
        <dbReference type="ARBA" id="ARBA00004141"/>
    </source>
</evidence>
<dbReference type="CDD" id="cd12921">
    <property type="entry name" value="VKOR_4"/>
    <property type="match status" value="1"/>
</dbReference>
<feature type="transmembrane region" description="Helical" evidence="10">
    <location>
        <begin position="208"/>
        <end position="241"/>
    </location>
</feature>
<feature type="transmembrane region" description="Helical" evidence="10">
    <location>
        <begin position="122"/>
        <end position="155"/>
    </location>
</feature>
<evidence type="ECO:0000256" key="8">
    <source>
        <dbReference type="ARBA" id="ARBA00023157"/>
    </source>
</evidence>
<keyword evidence="7 10" id="KW-0472">Membrane</keyword>
<evidence type="ECO:0000256" key="7">
    <source>
        <dbReference type="ARBA" id="ARBA00023136"/>
    </source>
</evidence>
<dbReference type="RefSeq" id="WP_200245544.1">
    <property type="nucleotide sequence ID" value="NZ_JAENHK010000010.1"/>
</dbReference>
<dbReference type="InterPro" id="IPR038354">
    <property type="entry name" value="VKOR_sf"/>
</dbReference>
<evidence type="ECO:0000256" key="4">
    <source>
        <dbReference type="ARBA" id="ARBA00022719"/>
    </source>
</evidence>
<dbReference type="InterPro" id="IPR036249">
    <property type="entry name" value="Thioredoxin-like_sf"/>
</dbReference>
<feature type="transmembrane region" description="Helical" evidence="10">
    <location>
        <begin position="253"/>
        <end position="274"/>
    </location>
</feature>
<evidence type="ECO:0000256" key="10">
    <source>
        <dbReference type="SAM" id="Phobius"/>
    </source>
</evidence>
<feature type="transmembrane region" description="Helical" evidence="10">
    <location>
        <begin position="280"/>
        <end position="302"/>
    </location>
</feature>
<comment type="subcellular location">
    <subcellularLocation>
        <location evidence="1">Membrane</location>
        <topology evidence="1">Multi-pass membrane protein</topology>
    </subcellularLocation>
</comment>
<comment type="similarity">
    <text evidence="2">Belongs to the VKOR family.</text>
</comment>
<evidence type="ECO:0000313" key="13">
    <source>
        <dbReference type="EMBL" id="MBK1896138.1"/>
    </source>
</evidence>
<dbReference type="EMBL" id="JAENHK010000010">
    <property type="protein sequence ID" value="MBK1896138.1"/>
    <property type="molecule type" value="Genomic_DNA"/>
</dbReference>
<keyword evidence="8" id="KW-1015">Disulfide bond</keyword>
<evidence type="ECO:0000313" key="14">
    <source>
        <dbReference type="Proteomes" id="UP000628669"/>
    </source>
</evidence>
<dbReference type="Pfam" id="PF07884">
    <property type="entry name" value="VKOR"/>
    <property type="match status" value="1"/>
</dbReference>
<dbReference type="Gene3D" id="1.20.1440.130">
    <property type="entry name" value="VKOR domain"/>
    <property type="match status" value="1"/>
</dbReference>
<name>A0ABS1FUN2_9FLAO</name>
<feature type="domain" description="Thioredoxin-like fold" evidence="12">
    <location>
        <begin position="348"/>
        <end position="493"/>
    </location>
</feature>
<dbReference type="InterPro" id="IPR012336">
    <property type="entry name" value="Thioredoxin-like_fold"/>
</dbReference>
<keyword evidence="9" id="KW-0676">Redox-active center</keyword>
<sequence length="505" mass="59226">MKIENLIKNLKIDQQEFFFQFQSHPNYPSALALSDTLNFMGITNNAYHLNKQYWHEIKDEFIIIYKDAYSLIKKEKNGYRIYSNEIKIIPEKELHQDSEDFVLLFEKDEITEKKHFLNFNKLVYILFTLYAIYSLVLFSWVASLFNILSIIGLYLSYEIFNQKFGRSAPLINNICGIGSHFNEQTSCHKVIDIDSINFFGLKLSDFSLIYFVSISILGLFNTNISAIVGVLTLMAIPFLFYSIYIQSFVVKTFCRVCLLIISILGCQIFISISFFIDQEIYWLGVGLILLIFATTSILIWGINSTLNTFKEIKNSNIKNLKFKRNYKFFKSELLESDKILFDNNPYFLLGNKNANLNISIISNPYCSFCMDAHLILEKILNKYPNDISVQIRFNYSKDQSTEYTNLLSTFIQSYKFSSEAIFLLELKKWFLTKDLTKLTPINKTISFKEELNDLHEISLENGRHSLNFTPFFIINGHLFPDKYDREEIFYFIDEMLEDLDFIKSK</sequence>
<evidence type="ECO:0000256" key="6">
    <source>
        <dbReference type="ARBA" id="ARBA00023002"/>
    </source>
</evidence>
<evidence type="ECO:0000256" key="2">
    <source>
        <dbReference type="ARBA" id="ARBA00006214"/>
    </source>
</evidence>
<evidence type="ECO:0000259" key="11">
    <source>
        <dbReference type="Pfam" id="PF07884"/>
    </source>
</evidence>
<gene>
    <name evidence="13" type="ORF">JHL15_10275</name>
</gene>
<organism evidence="13 14">
    <name type="scientific">Chryseobacterium paridis</name>
    <dbReference type="NCBI Taxonomy" id="2800328"/>
    <lineage>
        <taxon>Bacteria</taxon>
        <taxon>Pseudomonadati</taxon>
        <taxon>Bacteroidota</taxon>
        <taxon>Flavobacteriia</taxon>
        <taxon>Flavobacteriales</taxon>
        <taxon>Weeksellaceae</taxon>
        <taxon>Chryseobacterium group</taxon>
        <taxon>Chryseobacterium</taxon>
    </lineage>
</organism>
<dbReference type="InterPro" id="IPR012932">
    <property type="entry name" value="VKOR"/>
</dbReference>
<accession>A0ABS1FUN2</accession>
<feature type="domain" description="Vitamin K epoxide reductase" evidence="11">
    <location>
        <begin position="146"/>
        <end position="270"/>
    </location>
</feature>
<dbReference type="Proteomes" id="UP000628669">
    <property type="component" value="Unassembled WGS sequence"/>
</dbReference>
<dbReference type="Pfam" id="PF13462">
    <property type="entry name" value="Thioredoxin_4"/>
    <property type="match status" value="1"/>
</dbReference>
<evidence type="ECO:0000259" key="12">
    <source>
        <dbReference type="Pfam" id="PF13462"/>
    </source>
</evidence>
<keyword evidence="4" id="KW-0874">Quinone</keyword>
<protein>
    <submittedName>
        <fullName evidence="13">Thioredoxin domain-containing protein</fullName>
    </submittedName>
</protein>
<keyword evidence="3 10" id="KW-0812">Transmembrane</keyword>
<evidence type="ECO:0000256" key="9">
    <source>
        <dbReference type="ARBA" id="ARBA00023284"/>
    </source>
</evidence>
<evidence type="ECO:0000256" key="3">
    <source>
        <dbReference type="ARBA" id="ARBA00022692"/>
    </source>
</evidence>
<dbReference type="CDD" id="cd02972">
    <property type="entry name" value="DsbA_family"/>
    <property type="match status" value="1"/>
</dbReference>
<dbReference type="Gene3D" id="3.40.30.10">
    <property type="entry name" value="Glutaredoxin"/>
    <property type="match status" value="1"/>
</dbReference>
<dbReference type="SUPFAM" id="SSF52833">
    <property type="entry name" value="Thioredoxin-like"/>
    <property type="match status" value="1"/>
</dbReference>
<keyword evidence="14" id="KW-1185">Reference proteome</keyword>
<comment type="caution">
    <text evidence="13">The sequence shown here is derived from an EMBL/GenBank/DDBJ whole genome shotgun (WGS) entry which is preliminary data.</text>
</comment>
<evidence type="ECO:0000256" key="5">
    <source>
        <dbReference type="ARBA" id="ARBA00022989"/>
    </source>
</evidence>